<feature type="compositionally biased region" description="Polar residues" evidence="1">
    <location>
        <begin position="1"/>
        <end position="32"/>
    </location>
</feature>
<feature type="region of interest" description="Disordered" evidence="1">
    <location>
        <begin position="1"/>
        <end position="108"/>
    </location>
</feature>
<gene>
    <name evidence="2" type="ORF">PGTUg99_030397</name>
</gene>
<name>A0A5B0RIA8_PUCGR</name>
<dbReference type="Proteomes" id="UP000325313">
    <property type="component" value="Unassembled WGS sequence"/>
</dbReference>
<dbReference type="EMBL" id="VDEP01000203">
    <property type="protein sequence ID" value="KAA1124695.1"/>
    <property type="molecule type" value="Genomic_DNA"/>
</dbReference>
<evidence type="ECO:0000313" key="3">
    <source>
        <dbReference type="Proteomes" id="UP000325313"/>
    </source>
</evidence>
<feature type="compositionally biased region" description="Basic and acidic residues" evidence="1">
    <location>
        <begin position="34"/>
        <end position="50"/>
    </location>
</feature>
<dbReference type="AlphaFoldDB" id="A0A5B0RIA8"/>
<proteinExistence type="predicted"/>
<reference evidence="2 3" key="1">
    <citation type="submission" date="2019-05" db="EMBL/GenBank/DDBJ databases">
        <title>Emergence of the Ug99 lineage of the wheat stem rust pathogen through somatic hybridization.</title>
        <authorList>
            <person name="Li F."/>
            <person name="Upadhyaya N.M."/>
            <person name="Sperschneider J."/>
            <person name="Matny O."/>
            <person name="Nguyen-Phuc H."/>
            <person name="Mago R."/>
            <person name="Raley C."/>
            <person name="Miller M.E."/>
            <person name="Silverstein K.A.T."/>
            <person name="Henningsen E."/>
            <person name="Hirsch C.D."/>
            <person name="Visser B."/>
            <person name="Pretorius Z.A."/>
            <person name="Steffenson B.J."/>
            <person name="Schwessinger B."/>
            <person name="Dodds P.N."/>
            <person name="Figueroa M."/>
        </authorList>
    </citation>
    <scope>NUCLEOTIDE SEQUENCE [LARGE SCALE GENOMIC DNA]</scope>
    <source>
        <strain evidence="2 3">Ug99</strain>
    </source>
</reference>
<protein>
    <submittedName>
        <fullName evidence="2">Uncharacterized protein</fullName>
    </submittedName>
</protein>
<evidence type="ECO:0000256" key="1">
    <source>
        <dbReference type="SAM" id="MobiDB-lite"/>
    </source>
</evidence>
<organism evidence="2 3">
    <name type="scientific">Puccinia graminis f. sp. tritici</name>
    <dbReference type="NCBI Taxonomy" id="56615"/>
    <lineage>
        <taxon>Eukaryota</taxon>
        <taxon>Fungi</taxon>
        <taxon>Dikarya</taxon>
        <taxon>Basidiomycota</taxon>
        <taxon>Pucciniomycotina</taxon>
        <taxon>Pucciniomycetes</taxon>
        <taxon>Pucciniales</taxon>
        <taxon>Pucciniaceae</taxon>
        <taxon>Puccinia</taxon>
    </lineage>
</organism>
<comment type="caution">
    <text evidence="2">The sequence shown here is derived from an EMBL/GenBank/DDBJ whole genome shotgun (WGS) entry which is preliminary data.</text>
</comment>
<accession>A0A5B0RIA8</accession>
<evidence type="ECO:0000313" key="2">
    <source>
        <dbReference type="EMBL" id="KAA1124695.1"/>
    </source>
</evidence>
<sequence length="230" mass="24483">MDEIVANSNPTISTASQTTPVKTSSEAVSASEGTRLEPNKTAKPVKTDIKKVKKQNNSPEEVPSKWDKSNVSSKSKNRKSAATVVRKPAKSASRPKSSTSNGPISPPATVTAAVLSAKKKSTIPAKSNNLLPITDPFESNKKALKLIDKDLISHLSFKKVGREPLAKTVNNAAMTLSKQAPSAKKSAVQIGPVSEAAETLLNGPKTFNKPVNKLTQNKLDNYFVPQGQTV</sequence>